<dbReference type="Pfam" id="PF01037">
    <property type="entry name" value="AsnC_trans_reg"/>
    <property type="match status" value="1"/>
</dbReference>
<dbReference type="RefSeq" id="WP_052033522.1">
    <property type="nucleotide sequence ID" value="NZ_BAWF01000052.1"/>
</dbReference>
<protein>
    <recommendedName>
        <fullName evidence="8">AsnC family transcriptional regulator</fullName>
    </recommendedName>
</protein>
<dbReference type="SMART" id="SM00344">
    <property type="entry name" value="HTH_ASNC"/>
    <property type="match status" value="1"/>
</dbReference>
<dbReference type="GO" id="GO:0043200">
    <property type="term" value="P:response to amino acid"/>
    <property type="evidence" value="ECO:0007669"/>
    <property type="project" value="TreeGrafter"/>
</dbReference>
<evidence type="ECO:0000259" key="5">
    <source>
        <dbReference type="Pfam" id="PF13404"/>
    </source>
</evidence>
<dbReference type="InterPro" id="IPR011008">
    <property type="entry name" value="Dimeric_a/b-barrel"/>
</dbReference>
<keyword evidence="1" id="KW-0805">Transcription regulation</keyword>
<keyword evidence="2" id="KW-0238">DNA-binding</keyword>
<evidence type="ECO:0008006" key="8">
    <source>
        <dbReference type="Google" id="ProtNLM"/>
    </source>
</evidence>
<name>X0Q9P2_RHOWR</name>
<dbReference type="OrthoDB" id="3453230at2"/>
<dbReference type="InterPro" id="IPR019888">
    <property type="entry name" value="Tscrpt_reg_AsnC-like"/>
</dbReference>
<reference evidence="6 7" key="1">
    <citation type="submission" date="2014-02" db="EMBL/GenBank/DDBJ databases">
        <title>Whole genome shotgun sequence of Rhodococcus wratislaviensis NBRC 100605.</title>
        <authorList>
            <person name="Hosoyama A."/>
            <person name="Tsuchikane K."/>
            <person name="Yoshida I."/>
            <person name="Ohji S."/>
            <person name="Ichikawa N."/>
            <person name="Yamazoe A."/>
            <person name="Fujita N."/>
        </authorList>
    </citation>
    <scope>NUCLEOTIDE SEQUENCE [LARGE SCALE GENOMIC DNA]</scope>
    <source>
        <strain evidence="6 7">NBRC 100605</strain>
    </source>
</reference>
<organism evidence="6 7">
    <name type="scientific">Rhodococcus wratislaviensis NBRC 100605</name>
    <dbReference type="NCBI Taxonomy" id="1219028"/>
    <lineage>
        <taxon>Bacteria</taxon>
        <taxon>Bacillati</taxon>
        <taxon>Actinomycetota</taxon>
        <taxon>Actinomycetes</taxon>
        <taxon>Mycobacteriales</taxon>
        <taxon>Nocardiaceae</taxon>
        <taxon>Rhodococcus</taxon>
    </lineage>
</organism>
<evidence type="ECO:0000313" key="7">
    <source>
        <dbReference type="Proteomes" id="UP000019491"/>
    </source>
</evidence>
<accession>X0Q9P2</accession>
<dbReference type="Gene3D" id="1.10.10.10">
    <property type="entry name" value="Winged helix-like DNA-binding domain superfamily/Winged helix DNA-binding domain"/>
    <property type="match status" value="2"/>
</dbReference>
<evidence type="ECO:0000313" key="6">
    <source>
        <dbReference type="EMBL" id="GAF48312.1"/>
    </source>
</evidence>
<gene>
    <name evidence="6" type="ORF">RW1_052_00190</name>
</gene>
<dbReference type="InterPro" id="IPR019887">
    <property type="entry name" value="Tscrpt_reg_AsnC/Lrp_C"/>
</dbReference>
<dbReference type="SUPFAM" id="SSF54909">
    <property type="entry name" value="Dimeric alpha+beta barrel"/>
    <property type="match status" value="1"/>
</dbReference>
<dbReference type="SUPFAM" id="SSF46785">
    <property type="entry name" value="Winged helix' DNA-binding domain"/>
    <property type="match status" value="1"/>
</dbReference>
<dbReference type="Gene3D" id="3.30.70.920">
    <property type="match status" value="2"/>
</dbReference>
<feature type="domain" description="HTH asnC-type" evidence="5">
    <location>
        <begin position="5"/>
        <end position="42"/>
    </location>
</feature>
<dbReference type="Proteomes" id="UP000019491">
    <property type="component" value="Unassembled WGS sequence"/>
</dbReference>
<proteinExistence type="predicted"/>
<evidence type="ECO:0000256" key="1">
    <source>
        <dbReference type="ARBA" id="ARBA00023015"/>
    </source>
</evidence>
<dbReference type="EMBL" id="BAWF01000052">
    <property type="protein sequence ID" value="GAF48312.1"/>
    <property type="molecule type" value="Genomic_DNA"/>
</dbReference>
<dbReference type="InterPro" id="IPR000485">
    <property type="entry name" value="AsnC-type_HTH_dom"/>
</dbReference>
<dbReference type="InterPro" id="IPR036388">
    <property type="entry name" value="WH-like_DNA-bd_sf"/>
</dbReference>
<evidence type="ECO:0000259" key="4">
    <source>
        <dbReference type="Pfam" id="PF01037"/>
    </source>
</evidence>
<sequence length="332" mass="35812">MIESDLQLIECVQLAPRAPWTLVADVLGVSSATAARRWAELEAAGIVWIRGYRRSPPEAPAVRAWVEIDTGGLVATQLEQSLAHHPDVIGLRRTSGVRDYMALVVAPSLDVLSDFAGRVAGLDQCRAVRMHVVTDATAIGGAWSLHALDARQRGRLLATRPPRSPVSLRPHPTDAALFEALARDGRASFQELANACDTSAATVKRRLHALEEAGRLEFRCGVSRPDIGYPVSATYFASVPANQIEKVSLSLHSIPGLRMALVTAGPFNLVLDVWLRSLEDVHRLEVRITSNLANLGVAIADRAVVLQTIKHMGRLLGANGRAVAPLPVSEEP</sequence>
<dbReference type="GO" id="GO:0043565">
    <property type="term" value="F:sequence-specific DNA binding"/>
    <property type="evidence" value="ECO:0007669"/>
    <property type="project" value="InterPro"/>
</dbReference>
<evidence type="ECO:0000256" key="3">
    <source>
        <dbReference type="ARBA" id="ARBA00023163"/>
    </source>
</evidence>
<dbReference type="AlphaFoldDB" id="X0Q9P2"/>
<dbReference type="InterPro" id="IPR036390">
    <property type="entry name" value="WH_DNA-bd_sf"/>
</dbReference>
<feature type="domain" description="HTH asnC-type" evidence="5">
    <location>
        <begin position="173"/>
        <end position="211"/>
    </location>
</feature>
<dbReference type="PANTHER" id="PTHR30154:SF34">
    <property type="entry name" value="TRANSCRIPTIONAL REGULATOR AZLB"/>
    <property type="match status" value="1"/>
</dbReference>
<keyword evidence="7" id="KW-1185">Reference proteome</keyword>
<keyword evidence="3" id="KW-0804">Transcription</keyword>
<evidence type="ECO:0000256" key="2">
    <source>
        <dbReference type="ARBA" id="ARBA00023125"/>
    </source>
</evidence>
<dbReference type="GO" id="GO:0005829">
    <property type="term" value="C:cytosol"/>
    <property type="evidence" value="ECO:0007669"/>
    <property type="project" value="TreeGrafter"/>
</dbReference>
<dbReference type="Pfam" id="PF13404">
    <property type="entry name" value="HTH_AsnC-type"/>
    <property type="match status" value="2"/>
</dbReference>
<feature type="domain" description="Transcription regulator AsnC/Lrp ligand binding" evidence="4">
    <location>
        <begin position="68"/>
        <end position="134"/>
    </location>
</feature>
<comment type="caution">
    <text evidence="6">The sequence shown here is derived from an EMBL/GenBank/DDBJ whole genome shotgun (WGS) entry which is preliminary data.</text>
</comment>
<dbReference type="PANTHER" id="PTHR30154">
    <property type="entry name" value="LEUCINE-RESPONSIVE REGULATORY PROTEIN"/>
    <property type="match status" value="1"/>
</dbReference>